<dbReference type="Pfam" id="PF02563">
    <property type="entry name" value="Poly_export"/>
    <property type="match status" value="1"/>
</dbReference>
<sequence>MHTCLKDFLQSATRMLVCGAVLVAMTGCALGGASDPRPRGDAAAPSQAIQPSTGPEYQIGPEDVLEISVWQEEDLLREVLVRPDGGISFPLAGDLQVAGRTATEVQEELTRRIHAYIPDALVTVSVVKVSGYQIYVLGKVNNPGQFTVGRYVDVIQALTLAGGLTPFAAESRISVIRRTADGERVYPFDYSAVKRGRGLDQNVLLQSGDVVLVP</sequence>
<dbReference type="InterPro" id="IPR003715">
    <property type="entry name" value="Poly_export_N"/>
</dbReference>
<name>A0AAE3G4S0_9GAMM</name>
<dbReference type="Proteomes" id="UP001205843">
    <property type="component" value="Unassembled WGS sequence"/>
</dbReference>
<organism evidence="5 6">
    <name type="scientific">Natronocella acetinitrilica</name>
    <dbReference type="NCBI Taxonomy" id="414046"/>
    <lineage>
        <taxon>Bacteria</taxon>
        <taxon>Pseudomonadati</taxon>
        <taxon>Pseudomonadota</taxon>
        <taxon>Gammaproteobacteria</taxon>
        <taxon>Chromatiales</taxon>
        <taxon>Ectothiorhodospiraceae</taxon>
        <taxon>Natronocella</taxon>
    </lineage>
</organism>
<dbReference type="EMBL" id="JALJXV010000007">
    <property type="protein sequence ID" value="MCP1675811.1"/>
    <property type="molecule type" value="Genomic_DNA"/>
</dbReference>
<dbReference type="InterPro" id="IPR019554">
    <property type="entry name" value="Soluble_ligand-bd"/>
</dbReference>
<dbReference type="InterPro" id="IPR049712">
    <property type="entry name" value="Poly_export"/>
</dbReference>
<keyword evidence="6" id="KW-1185">Reference proteome</keyword>
<gene>
    <name evidence="5" type="ORF">J2T57_002966</name>
</gene>
<feature type="region of interest" description="Disordered" evidence="2">
    <location>
        <begin position="34"/>
        <end position="58"/>
    </location>
</feature>
<dbReference type="PROSITE" id="PS51257">
    <property type="entry name" value="PROKAR_LIPOPROTEIN"/>
    <property type="match status" value="1"/>
</dbReference>
<evidence type="ECO:0000259" key="4">
    <source>
        <dbReference type="Pfam" id="PF10531"/>
    </source>
</evidence>
<dbReference type="Pfam" id="PF10531">
    <property type="entry name" value="SLBB"/>
    <property type="match status" value="1"/>
</dbReference>
<evidence type="ECO:0000256" key="2">
    <source>
        <dbReference type="SAM" id="MobiDB-lite"/>
    </source>
</evidence>
<dbReference type="AlphaFoldDB" id="A0AAE3G4S0"/>
<feature type="domain" description="Polysaccharide export protein N-terminal" evidence="3">
    <location>
        <begin position="53"/>
        <end position="126"/>
    </location>
</feature>
<reference evidence="5" key="1">
    <citation type="submission" date="2022-03" db="EMBL/GenBank/DDBJ databases">
        <title>Genomic Encyclopedia of Type Strains, Phase III (KMG-III): the genomes of soil and plant-associated and newly described type strains.</title>
        <authorList>
            <person name="Whitman W."/>
        </authorList>
    </citation>
    <scope>NUCLEOTIDE SEQUENCE</scope>
    <source>
        <strain evidence="5">ANL 6-2</strain>
    </source>
</reference>
<dbReference type="PANTHER" id="PTHR33619">
    <property type="entry name" value="POLYSACCHARIDE EXPORT PROTEIN GFCE-RELATED"/>
    <property type="match status" value="1"/>
</dbReference>
<dbReference type="Gene3D" id="3.30.1950.10">
    <property type="entry name" value="wza like domain"/>
    <property type="match status" value="1"/>
</dbReference>
<evidence type="ECO:0000313" key="5">
    <source>
        <dbReference type="EMBL" id="MCP1675811.1"/>
    </source>
</evidence>
<keyword evidence="1" id="KW-0732">Signal</keyword>
<evidence type="ECO:0000259" key="3">
    <source>
        <dbReference type="Pfam" id="PF02563"/>
    </source>
</evidence>
<accession>A0AAE3G4S0</accession>
<dbReference type="Gene3D" id="3.10.560.10">
    <property type="entry name" value="Outer membrane lipoprotein wza domain like"/>
    <property type="match status" value="1"/>
</dbReference>
<evidence type="ECO:0000256" key="1">
    <source>
        <dbReference type="ARBA" id="ARBA00022729"/>
    </source>
</evidence>
<feature type="domain" description="Soluble ligand binding" evidence="4">
    <location>
        <begin position="134"/>
        <end position="188"/>
    </location>
</feature>
<dbReference type="RefSeq" id="WP_253479668.1">
    <property type="nucleotide sequence ID" value="NZ_JALJXV010000007.1"/>
</dbReference>
<evidence type="ECO:0000313" key="6">
    <source>
        <dbReference type="Proteomes" id="UP001205843"/>
    </source>
</evidence>
<proteinExistence type="predicted"/>
<dbReference type="PANTHER" id="PTHR33619:SF3">
    <property type="entry name" value="POLYSACCHARIDE EXPORT PROTEIN GFCE-RELATED"/>
    <property type="match status" value="1"/>
</dbReference>
<comment type="caution">
    <text evidence="5">The sequence shown here is derived from an EMBL/GenBank/DDBJ whole genome shotgun (WGS) entry which is preliminary data.</text>
</comment>
<dbReference type="GO" id="GO:0015159">
    <property type="term" value="F:polysaccharide transmembrane transporter activity"/>
    <property type="evidence" value="ECO:0007669"/>
    <property type="project" value="InterPro"/>
</dbReference>
<protein>
    <submittedName>
        <fullName evidence="5">Polysaccharide export outer membrane protein</fullName>
    </submittedName>
</protein>